<keyword evidence="2" id="KW-1185">Reference proteome</keyword>
<accession>A0ABZ2UL10</accession>
<dbReference type="RefSeq" id="WP_353928896.1">
    <property type="nucleotide sequence ID" value="NZ_CP150886.1"/>
</dbReference>
<name>A0ABZ2UL10_9CYAN</name>
<dbReference type="Proteomes" id="UP001483337">
    <property type="component" value="Chromosome"/>
</dbReference>
<organism evidence="1 2">
    <name type="scientific">Okeanomitos corallinicola TIOX110</name>
    <dbReference type="NCBI Taxonomy" id="3133117"/>
    <lineage>
        <taxon>Bacteria</taxon>
        <taxon>Bacillati</taxon>
        <taxon>Cyanobacteriota</taxon>
        <taxon>Cyanophyceae</taxon>
        <taxon>Nostocales</taxon>
        <taxon>Aphanizomenonaceae</taxon>
        <taxon>Okeanomitos</taxon>
    </lineage>
</organism>
<sequence length="44" mass="5164">MAFLDHLGLYPEVQDINIQRWQYTLAPATKLWRIGISHYYINGG</sequence>
<evidence type="ECO:0000313" key="1">
    <source>
        <dbReference type="EMBL" id="WZB85979.1"/>
    </source>
</evidence>
<dbReference type="EMBL" id="CP150886">
    <property type="protein sequence ID" value="WZB85979.1"/>
    <property type="molecule type" value="Genomic_DNA"/>
</dbReference>
<reference evidence="1 2" key="1">
    <citation type="submission" date="2024-04" db="EMBL/GenBank/DDBJ databases">
        <title>Okeanomitos corallinicola gen. &amp; sp. nov. (Nostocales, Cyanobacteria), a new toxic marine heterocyst-forming cyanobacterium from a coral reef.</title>
        <authorList>
            <person name="Li H."/>
            <person name="Li R."/>
            <person name="Kang J."/>
            <person name="Hii K.S."/>
            <person name="Mohamed H.F."/>
            <person name="Xu X."/>
            <person name="Luo Z."/>
        </authorList>
    </citation>
    <scope>NUCLEOTIDE SEQUENCE [LARGE SCALE GENOMIC DNA]</scope>
    <source>
        <strain evidence="1 2">TIOX110</strain>
    </source>
</reference>
<gene>
    <name evidence="1" type="ORF">WJM97_11180</name>
</gene>
<protein>
    <submittedName>
        <fullName evidence="1">Uncharacterized protein</fullName>
    </submittedName>
</protein>
<evidence type="ECO:0000313" key="2">
    <source>
        <dbReference type="Proteomes" id="UP001483337"/>
    </source>
</evidence>
<proteinExistence type="predicted"/>